<organism evidence="3 4">
    <name type="scientific">Cylindrobasidium torrendii FP15055 ss-10</name>
    <dbReference type="NCBI Taxonomy" id="1314674"/>
    <lineage>
        <taxon>Eukaryota</taxon>
        <taxon>Fungi</taxon>
        <taxon>Dikarya</taxon>
        <taxon>Basidiomycota</taxon>
        <taxon>Agaricomycotina</taxon>
        <taxon>Agaricomycetes</taxon>
        <taxon>Agaricomycetidae</taxon>
        <taxon>Agaricales</taxon>
        <taxon>Marasmiineae</taxon>
        <taxon>Physalacriaceae</taxon>
        <taxon>Cylindrobasidium</taxon>
    </lineage>
</organism>
<keyword evidence="2" id="KW-0812">Transmembrane</keyword>
<feature type="compositionally biased region" description="Polar residues" evidence="1">
    <location>
        <begin position="524"/>
        <end position="549"/>
    </location>
</feature>
<feature type="region of interest" description="Disordered" evidence="1">
    <location>
        <begin position="427"/>
        <end position="567"/>
    </location>
</feature>
<protein>
    <submittedName>
        <fullName evidence="3">Uncharacterized protein</fullName>
    </submittedName>
</protein>
<feature type="compositionally biased region" description="Pro residues" evidence="1">
    <location>
        <begin position="550"/>
        <end position="559"/>
    </location>
</feature>
<keyword evidence="2" id="KW-1133">Transmembrane helix</keyword>
<keyword evidence="2" id="KW-0472">Membrane</keyword>
<feature type="compositionally biased region" description="Polar residues" evidence="1">
    <location>
        <begin position="454"/>
        <end position="463"/>
    </location>
</feature>
<dbReference type="Proteomes" id="UP000054007">
    <property type="component" value="Unassembled WGS sequence"/>
</dbReference>
<feature type="region of interest" description="Disordered" evidence="1">
    <location>
        <begin position="353"/>
        <end position="394"/>
    </location>
</feature>
<reference evidence="3 4" key="1">
    <citation type="journal article" date="2015" name="Fungal Genet. Biol.">
        <title>Evolution of novel wood decay mechanisms in Agaricales revealed by the genome sequences of Fistulina hepatica and Cylindrobasidium torrendii.</title>
        <authorList>
            <person name="Floudas D."/>
            <person name="Held B.W."/>
            <person name="Riley R."/>
            <person name="Nagy L.G."/>
            <person name="Koehler G."/>
            <person name="Ransdell A.S."/>
            <person name="Younus H."/>
            <person name="Chow J."/>
            <person name="Chiniquy J."/>
            <person name="Lipzen A."/>
            <person name="Tritt A."/>
            <person name="Sun H."/>
            <person name="Haridas S."/>
            <person name="LaButti K."/>
            <person name="Ohm R.A."/>
            <person name="Kues U."/>
            <person name="Blanchette R.A."/>
            <person name="Grigoriev I.V."/>
            <person name="Minto R.E."/>
            <person name="Hibbett D.S."/>
        </authorList>
    </citation>
    <scope>NUCLEOTIDE SEQUENCE [LARGE SCALE GENOMIC DNA]</scope>
    <source>
        <strain evidence="3 4">FP15055 ss-10</strain>
    </source>
</reference>
<sequence>MASLPIEAMLASVDGHTTHHTDPHTFSSSAPRIGSGEHNEELLFVGWHLLHDRSTHEGTLVRRSPNGGTPSGTIAAIVLGASLVLGLVAWLIFYFRVYRPRALLRPSVLPTTSPFASPSKTPAAVVNDPPVALHELPVIDISRHNRYSNTSDMARWKRVARGNEVLSGDLIFRHSNVQEEKDLPHIHGNTDTSSSHHRTSRWFGSDTQSLDVLPDDIARQRRSPASWGSSAKSYISRTASSINLGGTPTRPAHGRTSSSRPLLQEAAAVGQSFDDVEDDISLMDHPLTQLDSGERLGLADSSAALRALSSSRTGTGLPRLLYEIPPRLTDVEVPVRSPVIDVPATSPFRVDFASSEETPSPVDLKPKRRQIPSGVASALGHSESRRASTTSHVRFDMTEKEHSIHEPLPSDIAEDWAVASRLQAGPSSFHLTPPPTPYDSSFLDLSSSEESGTRSRPGSGQSEAHSEVRSSRSARISRETNESSHASRKLSHRLSQPSRASLPSLDIETSEDQMHKHPELEDFSPTTTMSSVRFSNGTMLQFTHGTQPPQTHPEPPLSIPPAALKRF</sequence>
<accession>A0A0D7BPI4</accession>
<feature type="region of interest" description="Disordered" evidence="1">
    <location>
        <begin position="240"/>
        <end position="261"/>
    </location>
</feature>
<evidence type="ECO:0000256" key="1">
    <source>
        <dbReference type="SAM" id="MobiDB-lite"/>
    </source>
</evidence>
<gene>
    <name evidence="3" type="ORF">CYLTODRAFT_71962</name>
</gene>
<name>A0A0D7BPI4_9AGAR</name>
<feature type="compositionally biased region" description="Low complexity" evidence="1">
    <location>
        <begin position="439"/>
        <end position="450"/>
    </location>
</feature>
<evidence type="ECO:0000313" key="4">
    <source>
        <dbReference type="Proteomes" id="UP000054007"/>
    </source>
</evidence>
<keyword evidence="4" id="KW-1185">Reference proteome</keyword>
<dbReference type="STRING" id="1314674.A0A0D7BPI4"/>
<evidence type="ECO:0000256" key="2">
    <source>
        <dbReference type="SAM" id="Phobius"/>
    </source>
</evidence>
<evidence type="ECO:0000313" key="3">
    <source>
        <dbReference type="EMBL" id="KIY72125.1"/>
    </source>
</evidence>
<proteinExistence type="predicted"/>
<feature type="transmembrane region" description="Helical" evidence="2">
    <location>
        <begin position="74"/>
        <end position="95"/>
    </location>
</feature>
<feature type="compositionally biased region" description="Basic and acidic residues" evidence="1">
    <location>
        <begin position="464"/>
        <end position="482"/>
    </location>
</feature>
<dbReference type="AlphaFoldDB" id="A0A0D7BPI4"/>
<dbReference type="EMBL" id="KN880447">
    <property type="protein sequence ID" value="KIY72125.1"/>
    <property type="molecule type" value="Genomic_DNA"/>
</dbReference>
<dbReference type="OrthoDB" id="2576334at2759"/>
<feature type="region of interest" description="Disordered" evidence="1">
    <location>
        <begin position="183"/>
        <end position="202"/>
    </location>
</feature>